<dbReference type="Proteomes" id="UP001165064">
    <property type="component" value="Unassembled WGS sequence"/>
</dbReference>
<name>A0ACB5UAD9_AMBMO</name>
<accession>A0ACB5UAD9</accession>
<reference evidence="1" key="1">
    <citation type="submission" date="2023-04" db="EMBL/GenBank/DDBJ databases">
        <title>Ambrosiozyma monospora NBRC 10751.</title>
        <authorList>
            <person name="Ichikawa N."/>
            <person name="Sato H."/>
            <person name="Tonouchi N."/>
        </authorList>
    </citation>
    <scope>NUCLEOTIDE SEQUENCE</scope>
    <source>
        <strain evidence="1">NBRC 10751</strain>
    </source>
</reference>
<proteinExistence type="predicted"/>
<dbReference type="EMBL" id="BSXS01014954">
    <property type="protein sequence ID" value="GMF06216.1"/>
    <property type="molecule type" value="Genomic_DNA"/>
</dbReference>
<evidence type="ECO:0000313" key="2">
    <source>
        <dbReference type="Proteomes" id="UP001165064"/>
    </source>
</evidence>
<gene>
    <name evidence="1" type="ORF">Amon02_001260800</name>
</gene>
<protein>
    <submittedName>
        <fullName evidence="1">Unnamed protein product</fullName>
    </submittedName>
</protein>
<organism evidence="1 2">
    <name type="scientific">Ambrosiozyma monospora</name>
    <name type="common">Yeast</name>
    <name type="synonym">Endomycopsis monosporus</name>
    <dbReference type="NCBI Taxonomy" id="43982"/>
    <lineage>
        <taxon>Eukaryota</taxon>
        <taxon>Fungi</taxon>
        <taxon>Dikarya</taxon>
        <taxon>Ascomycota</taxon>
        <taxon>Saccharomycotina</taxon>
        <taxon>Pichiomycetes</taxon>
        <taxon>Pichiales</taxon>
        <taxon>Pichiaceae</taxon>
        <taxon>Ambrosiozyma</taxon>
    </lineage>
</organism>
<keyword evidence="2" id="KW-1185">Reference proteome</keyword>
<sequence>MISQLRDEFKVEIPVFLEEIYFPVSEMKTSTAHQKRYLLSIIHRLTNDPKAIVETYLNYDCEQSMPNICEKIMDYLDRLALTRADATPPQKVNYRESLTRSFATYPLNTFPQLNVSKLGGHPPDPDASLNFPIDYGLKMGSIDCIVSFLKSLSLWSGKPLSSGSGTVSRDESIVGSNGTLSSIKRGNRSASIGSFGVLQNNMSPDVSTTSLSALADGTEDNSQFDTIKQRKTAFLESMISQRVLPNFC</sequence>
<evidence type="ECO:0000313" key="1">
    <source>
        <dbReference type="EMBL" id="GMF06216.1"/>
    </source>
</evidence>
<comment type="caution">
    <text evidence="1">The sequence shown here is derived from an EMBL/GenBank/DDBJ whole genome shotgun (WGS) entry which is preliminary data.</text>
</comment>